<sequence>MGAPLPMANPAQVDRRAMMALLSMEVTVRRLFVLIGVLIGIPAGLVLGVGSAGAEPPLRLADRVTDRAGVLSPEKVARVQDAVEQLRAENGVDLFVVFVRSFDGADGQEWADETARRSQLGTEDALLAVAVGDRAYGISVADGFPIDESRVDEIRTEAVEPRLSAEAWDGAAIAMADGLRSSGGGGFGLGLAVVGGAAVVGAGAYALHRRRRRAAEAPPAPDLPPDEFADVSTADLAYRASAALIEVDDAVRTSEQELAAARTHFGADAVAAFAAALDQSRADMMRAFTLRQQLDDDQPEDERATRAMNAEIIRIAAAADDRLDEQVEAFDALRGLEARAPEYVGELRTRLDGVRARLPQVDAAWEALQLRYAATALEPVAGDVDRARELLTAAEAELVEAQESVAGSGPAAAVVAGRAAEDAITQAETLLDGIGRRESELADAAEKVPAARAEVQMDLAEARALSREAIAPVVARAEAAVTAADQAAAGPQPDPIAALRLLVEAGTALDQGIADAREDAERDRKAAAALEQAVLTARSSVSAAEDFVATRRGAIRTRARTRLAEARRHLEQAGGADPVAALREAQHADALAREALALAQADVSQWSPPGATSSAGVDLAGLVLGGILSGATSSYRGHRRGGGGFSPGSFGGSASRGRRGGGGRF</sequence>
<evidence type="ECO:0000256" key="2">
    <source>
        <dbReference type="SAM" id="Phobius"/>
    </source>
</evidence>
<gene>
    <name evidence="4" type="ORF">FB388_7182</name>
</gene>
<keyword evidence="5" id="KW-1185">Reference proteome</keyword>
<evidence type="ECO:0000259" key="3">
    <source>
        <dbReference type="Pfam" id="PF04536"/>
    </source>
</evidence>
<dbReference type="AlphaFoldDB" id="A0A543FPI6"/>
<feature type="compositionally biased region" description="Basic residues" evidence="1">
    <location>
        <begin position="656"/>
        <end position="665"/>
    </location>
</feature>
<dbReference type="RefSeq" id="WP_211362434.1">
    <property type="nucleotide sequence ID" value="NZ_VFPH01000003.1"/>
</dbReference>
<feature type="domain" description="TPM" evidence="3">
    <location>
        <begin position="64"/>
        <end position="180"/>
    </location>
</feature>
<dbReference type="InterPro" id="IPR007621">
    <property type="entry name" value="TPM_dom"/>
</dbReference>
<proteinExistence type="predicted"/>
<name>A0A543FPI6_9PSEU</name>
<comment type="caution">
    <text evidence="4">The sequence shown here is derived from an EMBL/GenBank/DDBJ whole genome shotgun (WGS) entry which is preliminary data.</text>
</comment>
<feature type="transmembrane region" description="Helical" evidence="2">
    <location>
        <begin position="31"/>
        <end position="54"/>
    </location>
</feature>
<evidence type="ECO:0000256" key="1">
    <source>
        <dbReference type="SAM" id="MobiDB-lite"/>
    </source>
</evidence>
<feature type="compositionally biased region" description="Gly residues" evidence="1">
    <location>
        <begin position="642"/>
        <end position="651"/>
    </location>
</feature>
<dbReference type="EMBL" id="VFPH01000003">
    <property type="protein sequence ID" value="TQM35742.1"/>
    <property type="molecule type" value="Genomic_DNA"/>
</dbReference>
<keyword evidence="2" id="KW-0472">Membrane</keyword>
<keyword evidence="2" id="KW-1133">Transmembrane helix</keyword>
<evidence type="ECO:0000313" key="4">
    <source>
        <dbReference type="EMBL" id="TQM35742.1"/>
    </source>
</evidence>
<reference evidence="4 5" key="1">
    <citation type="submission" date="2019-06" db="EMBL/GenBank/DDBJ databases">
        <title>Sequencing the genomes of 1000 actinobacteria strains.</title>
        <authorList>
            <person name="Klenk H.-P."/>
        </authorList>
    </citation>
    <scope>NUCLEOTIDE SEQUENCE [LARGE SCALE GENOMIC DNA]</scope>
    <source>
        <strain evidence="4 5">DSM 45511</strain>
    </source>
</reference>
<protein>
    <submittedName>
        <fullName evidence="4">TLP18.3/Psb32/MOLO-1 phosphatase superfamily protein</fullName>
    </submittedName>
</protein>
<keyword evidence="2" id="KW-0812">Transmembrane</keyword>
<dbReference type="Pfam" id="PF04536">
    <property type="entry name" value="TPM_phosphatase"/>
    <property type="match status" value="1"/>
</dbReference>
<feature type="region of interest" description="Disordered" evidence="1">
    <location>
        <begin position="635"/>
        <end position="665"/>
    </location>
</feature>
<feature type="transmembrane region" description="Helical" evidence="2">
    <location>
        <begin position="187"/>
        <end position="207"/>
    </location>
</feature>
<organism evidence="4 5">
    <name type="scientific">Pseudonocardia cypriaca</name>
    <dbReference type="NCBI Taxonomy" id="882449"/>
    <lineage>
        <taxon>Bacteria</taxon>
        <taxon>Bacillati</taxon>
        <taxon>Actinomycetota</taxon>
        <taxon>Actinomycetes</taxon>
        <taxon>Pseudonocardiales</taxon>
        <taxon>Pseudonocardiaceae</taxon>
        <taxon>Pseudonocardia</taxon>
    </lineage>
</organism>
<evidence type="ECO:0000313" key="5">
    <source>
        <dbReference type="Proteomes" id="UP000319818"/>
    </source>
</evidence>
<dbReference type="Proteomes" id="UP000319818">
    <property type="component" value="Unassembled WGS sequence"/>
</dbReference>
<accession>A0A543FPI6</accession>
<dbReference type="Gene3D" id="3.10.310.50">
    <property type="match status" value="1"/>
</dbReference>